<name>A4V798_PSEFS</name>
<accession>A4V798</accession>
<dbReference type="Proteomes" id="UP000002332">
    <property type="component" value="Plasmid pQBR103"/>
</dbReference>
<geneLocation type="plasmid" evidence="1 2">
    <name>pQBR103</name>
</geneLocation>
<protein>
    <recommendedName>
        <fullName evidence="3">Lipoprotein SmpA/OmlA domain-containing protein</fullName>
    </recommendedName>
</protein>
<sequence length="150" mass="16056">MGVIHACYLAAMKRPGTDLNRNLFVKKVALIAAAVLSLAVLGGCANGKSPLDYETGTFVAPEKVQQLKTARASQEQVVKEIGYPSSKGEISSKEIWRYEYNLITAIPFVGKNKAEATVFEWSKSGKLLDAYKTNGGNGSSSNPLLKAAGM</sequence>
<evidence type="ECO:0000313" key="2">
    <source>
        <dbReference type="Proteomes" id="UP000002332"/>
    </source>
</evidence>
<gene>
    <name evidence="1" type="ordered locus">pQBR0378</name>
</gene>
<proteinExistence type="predicted"/>
<keyword evidence="1" id="KW-0614">Plasmid</keyword>
<evidence type="ECO:0000313" key="1">
    <source>
        <dbReference type="EMBL" id="CAM96410.1"/>
    </source>
</evidence>
<dbReference type="AlphaFoldDB" id="A4V798"/>
<evidence type="ECO:0008006" key="3">
    <source>
        <dbReference type="Google" id="ProtNLM"/>
    </source>
</evidence>
<dbReference type="EMBL" id="AM235768">
    <property type="protein sequence ID" value="CAM96410.1"/>
    <property type="molecule type" value="Genomic_DNA"/>
</dbReference>
<reference evidence="1 2" key="1">
    <citation type="journal article" date="2007" name="ISME J.">
        <title>Sequence-based analysis of pQBR103; a representative of a unique, transfer-proficient mega plasmid resident in the microbial community of sugar beet.</title>
        <authorList>
            <person name="Tett A."/>
            <person name="Spiers A.J."/>
            <person name="Crossman L.C."/>
            <person name="Ager D."/>
            <person name="Ciric L."/>
            <person name="Dow J.M."/>
            <person name="Fry J.C."/>
            <person name="Harris D."/>
            <person name="Lilley A."/>
            <person name="Oliver A."/>
            <person name="Parkhill J."/>
            <person name="Quail M.A."/>
            <person name="Rainey P.B."/>
            <person name="Saunders N.J."/>
            <person name="Seeger K."/>
            <person name="Snyder L.A.S."/>
            <person name="Squares R."/>
            <person name="Thomas C.M."/>
            <person name="Turner S.L."/>
            <person name="Zhang X.-X."/>
            <person name="Field D."/>
            <person name="Bailey M.J."/>
        </authorList>
    </citation>
    <scope>NUCLEOTIDE SEQUENCE [LARGE SCALE GENOMIC DNA]</scope>
    <source>
        <strain evidence="1 2">SBW25</strain>
    </source>
</reference>
<organism evidence="1 2">
    <name type="scientific">Pseudomonas fluorescens (strain SBW25)</name>
    <dbReference type="NCBI Taxonomy" id="216595"/>
    <lineage>
        <taxon>Bacteria</taxon>
        <taxon>Pseudomonadati</taxon>
        <taxon>Pseudomonadota</taxon>
        <taxon>Gammaproteobacteria</taxon>
        <taxon>Pseudomonadales</taxon>
        <taxon>Pseudomonadaceae</taxon>
        <taxon>Pseudomonas</taxon>
    </lineage>
</organism>